<dbReference type="Pfam" id="PF09719">
    <property type="entry name" value="C_GCAxxG_C_C"/>
    <property type="match status" value="1"/>
</dbReference>
<keyword evidence="2" id="KW-1185">Reference proteome</keyword>
<accession>A0ABN6ETX4</accession>
<dbReference type="RefSeq" id="WP_229590917.1">
    <property type="nucleotide sequence ID" value="NZ_AP024485.1"/>
</dbReference>
<dbReference type="EMBL" id="AP024485">
    <property type="protein sequence ID" value="BCS88923.1"/>
    <property type="molecule type" value="Genomic_DNA"/>
</dbReference>
<gene>
    <name evidence="1" type="ORF">PSDVSF_21650</name>
</gene>
<dbReference type="InterPro" id="IPR024227">
    <property type="entry name" value="DUF3795"/>
</dbReference>
<name>A0ABN6ETX4_9BACT</name>
<sequence length="301" mass="33479">MEREYLQTRLDALFNGDNYLCAESVVQVIAEAGGRQSEDAIRMATGFCSGVARTCGQCGAVSGAIMGIGMFAGRSEPGGEIDHTYAMIQDFIEAFKDTYKKTNCFDLTECDFSTAEGQTKFKEENKRNDCLGYSLFAVETVLAILREHGYLPEYDDLITSQMAPCGLLCGKCGAYAGGPVQTLSAALQAELGDNFGEYAKRFEGMNPVFKQYAPFAELLDFFAHGSCSGCREKGCLFQACQVTECIRDKDADFCFQCEEFPCDHHGFPERLAVIWQKNNENMRDKGVNECFRFCKDKPRYP</sequence>
<evidence type="ECO:0000313" key="1">
    <source>
        <dbReference type="EMBL" id="BCS88923.1"/>
    </source>
</evidence>
<evidence type="ECO:0000313" key="2">
    <source>
        <dbReference type="Proteomes" id="UP001053296"/>
    </source>
</evidence>
<dbReference type="Pfam" id="PF12675">
    <property type="entry name" value="DUF3795"/>
    <property type="match status" value="1"/>
</dbReference>
<protein>
    <recommendedName>
        <fullName evidence="3">C_GCAxxG_C_C family protein</fullName>
    </recommendedName>
</protein>
<dbReference type="InterPro" id="IPR010181">
    <property type="entry name" value="CGCAxxGCC_motif"/>
</dbReference>
<dbReference type="NCBIfam" id="TIGR01909">
    <property type="entry name" value="C_GCAxxG_C_C"/>
    <property type="match status" value="1"/>
</dbReference>
<reference evidence="1" key="1">
    <citation type="journal article" date="2022" name="Arch. Microbiol.">
        <title>Pseudodesulfovibrio sediminis sp. nov., a mesophilic and neutrophilic sulfate-reducing bacterium isolated from sediment of a brackish lake.</title>
        <authorList>
            <person name="Takahashi A."/>
            <person name="Kojima H."/>
            <person name="Watanabe M."/>
            <person name="Fukui M."/>
        </authorList>
    </citation>
    <scope>NUCLEOTIDE SEQUENCE</scope>
    <source>
        <strain evidence="1">SF6</strain>
    </source>
</reference>
<dbReference type="Proteomes" id="UP001053296">
    <property type="component" value="Chromosome"/>
</dbReference>
<proteinExistence type="predicted"/>
<organism evidence="1 2">
    <name type="scientific">Pseudodesulfovibrio sediminis</name>
    <dbReference type="NCBI Taxonomy" id="2810563"/>
    <lineage>
        <taxon>Bacteria</taxon>
        <taxon>Pseudomonadati</taxon>
        <taxon>Thermodesulfobacteriota</taxon>
        <taxon>Desulfovibrionia</taxon>
        <taxon>Desulfovibrionales</taxon>
        <taxon>Desulfovibrionaceae</taxon>
    </lineage>
</organism>
<evidence type="ECO:0008006" key="3">
    <source>
        <dbReference type="Google" id="ProtNLM"/>
    </source>
</evidence>